<dbReference type="GO" id="GO:0008592">
    <property type="term" value="P:regulation of Toll signaling pathway"/>
    <property type="evidence" value="ECO:0007669"/>
    <property type="project" value="InterPro"/>
</dbReference>
<reference evidence="5" key="3">
    <citation type="submission" date="2025-09" db="UniProtKB">
        <authorList>
            <consortium name="Ensembl"/>
        </authorList>
    </citation>
    <scope>IDENTIFICATION</scope>
</reference>
<keyword evidence="2" id="KW-0597">Phosphoprotein</keyword>
<reference evidence="5" key="2">
    <citation type="submission" date="2025-08" db="UniProtKB">
        <authorList>
            <consortium name="Ensembl"/>
        </authorList>
    </citation>
    <scope>IDENTIFICATION</scope>
</reference>
<dbReference type="Proteomes" id="UP000007875">
    <property type="component" value="Unassembled WGS sequence"/>
</dbReference>
<dbReference type="InParanoid" id="H2YGS2"/>
<reference evidence="6" key="1">
    <citation type="submission" date="2003-08" db="EMBL/GenBank/DDBJ databases">
        <authorList>
            <person name="Birren B."/>
            <person name="Nusbaum C."/>
            <person name="Abebe A."/>
            <person name="Abouelleil A."/>
            <person name="Adekoya E."/>
            <person name="Ait-zahra M."/>
            <person name="Allen N."/>
            <person name="Allen T."/>
            <person name="An P."/>
            <person name="Anderson M."/>
            <person name="Anderson S."/>
            <person name="Arachchi H."/>
            <person name="Armbruster J."/>
            <person name="Bachantsang P."/>
            <person name="Baldwin J."/>
            <person name="Barry A."/>
            <person name="Bayul T."/>
            <person name="Blitshsteyn B."/>
            <person name="Bloom T."/>
            <person name="Blye J."/>
            <person name="Boguslavskiy L."/>
            <person name="Borowsky M."/>
            <person name="Boukhgalter B."/>
            <person name="Brunache A."/>
            <person name="Butler J."/>
            <person name="Calixte N."/>
            <person name="Calvo S."/>
            <person name="Camarata J."/>
            <person name="Campo K."/>
            <person name="Chang J."/>
            <person name="Cheshatsang Y."/>
            <person name="Citroen M."/>
            <person name="Collymore A."/>
            <person name="Considine T."/>
            <person name="Cook A."/>
            <person name="Cooke P."/>
            <person name="Corum B."/>
            <person name="Cuomo C."/>
            <person name="David R."/>
            <person name="Dawoe T."/>
            <person name="Degray S."/>
            <person name="Dodge S."/>
            <person name="Dooley K."/>
            <person name="Dorje P."/>
            <person name="Dorjee K."/>
            <person name="Dorris L."/>
            <person name="Duffey N."/>
            <person name="Dupes A."/>
            <person name="Elkins T."/>
            <person name="Engels R."/>
            <person name="Erickson J."/>
            <person name="Farina A."/>
            <person name="Faro S."/>
            <person name="Ferreira P."/>
            <person name="Fischer H."/>
            <person name="Fitzgerald M."/>
            <person name="Foley K."/>
            <person name="Gage D."/>
            <person name="Galagan J."/>
            <person name="Gearin G."/>
            <person name="Gnerre S."/>
            <person name="Gnirke A."/>
            <person name="Goyette A."/>
            <person name="Graham J."/>
            <person name="Grandbois E."/>
            <person name="Gyaltsen K."/>
            <person name="Hafez N."/>
            <person name="Hagopian D."/>
            <person name="Hagos B."/>
            <person name="Hall J."/>
            <person name="Hatcher B."/>
            <person name="Heller A."/>
            <person name="Higgins H."/>
            <person name="Honan T."/>
            <person name="Horn A."/>
            <person name="Houde N."/>
            <person name="Hughes L."/>
            <person name="Hulme W."/>
            <person name="Husby E."/>
            <person name="Iliev I."/>
            <person name="Jaffe D."/>
            <person name="Jones C."/>
            <person name="Kamal M."/>
            <person name="Kamat A."/>
            <person name="Kamvysselis M."/>
            <person name="Karlsson E."/>
            <person name="Kells C."/>
            <person name="Kieu A."/>
            <person name="Kisner P."/>
            <person name="Kodira C."/>
            <person name="Kulbokas E."/>
            <person name="Labutti K."/>
            <person name="Lama D."/>
            <person name="Landers T."/>
            <person name="Leger J."/>
            <person name="Levine S."/>
            <person name="Lewis D."/>
            <person name="Lewis T."/>
            <person name="Lindblad-toh K."/>
            <person name="Liu X."/>
            <person name="Lokyitsang T."/>
            <person name="Lokyitsang Y."/>
            <person name="Lucien O."/>
            <person name="Lui A."/>
            <person name="Ma L.J."/>
            <person name="Mabbitt R."/>
            <person name="Macdonald J."/>
            <person name="Maclean C."/>
            <person name="Major J."/>
            <person name="Manning J."/>
            <person name="Marabella R."/>
            <person name="Maru K."/>
            <person name="Matthews C."/>
            <person name="Mauceli E."/>
            <person name="Mccarthy M."/>
            <person name="Mcdonough S."/>
            <person name="Mcghee T."/>
            <person name="Meldrim J."/>
            <person name="Meneus L."/>
            <person name="Mesirov J."/>
            <person name="Mihalev A."/>
            <person name="Mihova T."/>
            <person name="Mikkelsen T."/>
            <person name="Mlenga V."/>
            <person name="Moru K."/>
            <person name="Mozes J."/>
            <person name="Mulrain L."/>
            <person name="Munson G."/>
            <person name="Naylor J."/>
            <person name="Newes C."/>
            <person name="Nguyen C."/>
            <person name="Nguyen N."/>
            <person name="Nguyen T."/>
            <person name="Nicol R."/>
            <person name="Nielsen C."/>
            <person name="Nizzari M."/>
            <person name="Norbu C."/>
            <person name="Norbu N."/>
            <person name="O'donnell P."/>
            <person name="Okoawo O."/>
            <person name="O'leary S."/>
            <person name="Omotosho B."/>
            <person name="O'neill K."/>
            <person name="Osman S."/>
            <person name="Parker S."/>
            <person name="Perrin D."/>
            <person name="Phunkhang P."/>
            <person name="Piqani B."/>
            <person name="Purcell S."/>
            <person name="Rachupka T."/>
            <person name="Ramasamy U."/>
            <person name="Rameau R."/>
            <person name="Ray V."/>
            <person name="Raymond C."/>
            <person name="Retta R."/>
            <person name="Richardson S."/>
            <person name="Rise C."/>
            <person name="Rodriguez J."/>
            <person name="Rogers J."/>
            <person name="Rogov P."/>
            <person name="Rutman M."/>
            <person name="Schupbach R."/>
            <person name="Seaman C."/>
            <person name="Settipalli S."/>
            <person name="Sharpe T."/>
            <person name="Sheridan J."/>
            <person name="Sherpa N."/>
            <person name="Shi J."/>
            <person name="Smirnov S."/>
            <person name="Smith C."/>
            <person name="Sougnez C."/>
            <person name="Spencer B."/>
            <person name="Stalker J."/>
            <person name="Stange-thomann N."/>
            <person name="Stavropoulos S."/>
            <person name="Stetson K."/>
            <person name="Stone C."/>
            <person name="Stone S."/>
            <person name="Stubbs M."/>
            <person name="Talamas J."/>
            <person name="Tchuinga P."/>
            <person name="Tenzing P."/>
            <person name="Tesfaye S."/>
            <person name="Theodore J."/>
            <person name="Thoulutsang Y."/>
            <person name="Topham K."/>
            <person name="Towey S."/>
            <person name="Tsamla T."/>
            <person name="Tsomo N."/>
            <person name="Vallee D."/>
            <person name="Vassiliev H."/>
            <person name="Venkataraman V."/>
            <person name="Vinson J."/>
            <person name="Vo A."/>
            <person name="Wade C."/>
            <person name="Wang S."/>
            <person name="Wangchuk T."/>
            <person name="Wangdi T."/>
            <person name="Whittaker C."/>
            <person name="Wilkinson J."/>
            <person name="Wu Y."/>
            <person name="Wyman D."/>
            <person name="Yadav S."/>
            <person name="Yang S."/>
            <person name="Yang X."/>
            <person name="Yeager S."/>
            <person name="Yee E."/>
            <person name="Young G."/>
            <person name="Zainoun J."/>
            <person name="Zembeck L."/>
            <person name="Zimmer A."/>
            <person name="Zody M."/>
            <person name="Lander E."/>
        </authorList>
    </citation>
    <scope>NUCLEOTIDE SEQUENCE [LARGE SCALE GENOMIC DNA]</scope>
</reference>
<dbReference type="PIRSF" id="PIRSF038886">
    <property type="entry name" value="Pellino"/>
    <property type="match status" value="1"/>
</dbReference>
<proteinExistence type="inferred from homology"/>
<comment type="similarity">
    <text evidence="1">Belongs to the pellino family.</text>
</comment>
<dbReference type="STRING" id="51511.ENSCSAVP00000004521"/>
<evidence type="ECO:0000313" key="5">
    <source>
        <dbReference type="Ensembl" id="ENSCSAVP00000004521.1"/>
    </source>
</evidence>
<dbReference type="InterPro" id="IPR048335">
    <property type="entry name" value="Pellino_RING"/>
</dbReference>
<accession>H2YGS2</accession>
<dbReference type="HOGENOM" id="CLU_029221_2_0_1"/>
<dbReference type="GO" id="GO:0061630">
    <property type="term" value="F:ubiquitin protein ligase activity"/>
    <property type="evidence" value="ECO:0007669"/>
    <property type="project" value="InterPro"/>
</dbReference>
<dbReference type="OMA" id="VICERWP"/>
<protein>
    <recommendedName>
        <fullName evidence="7">Pellino</fullName>
    </recommendedName>
</protein>
<dbReference type="PANTHER" id="PTHR12098:SF2">
    <property type="entry name" value="PROTEIN PELLINO"/>
    <property type="match status" value="1"/>
</dbReference>
<dbReference type="GeneTree" id="ENSGT00950000183050"/>
<evidence type="ECO:0008006" key="7">
    <source>
        <dbReference type="Google" id="ProtNLM"/>
    </source>
</evidence>
<dbReference type="GO" id="GO:0000209">
    <property type="term" value="P:protein polyubiquitination"/>
    <property type="evidence" value="ECO:0007669"/>
    <property type="project" value="InterPro"/>
</dbReference>
<evidence type="ECO:0000259" key="3">
    <source>
        <dbReference type="Pfam" id="PF04710"/>
    </source>
</evidence>
<keyword evidence="6" id="KW-1185">Reference proteome</keyword>
<evidence type="ECO:0000259" key="4">
    <source>
        <dbReference type="Pfam" id="PF20723"/>
    </source>
</evidence>
<dbReference type="Ensembl" id="ENSCSAVT00000004587.1">
    <property type="protein sequence ID" value="ENSCSAVP00000004521.1"/>
    <property type="gene ID" value="ENSCSAVG00000002686.1"/>
</dbReference>
<evidence type="ECO:0000256" key="1">
    <source>
        <dbReference type="ARBA" id="ARBA00005639"/>
    </source>
</evidence>
<dbReference type="InterPro" id="IPR048334">
    <property type="entry name" value="Pellino_FHA"/>
</dbReference>
<sequence length="424" mass="47848">SYKYSNEDKPKEDEEDIIYGQLIVLGTNGELPTGDKGRRKSCFTLRRKKRATGVKPSDQHQVYQRASHSEAFLRKDHHSVSYTLPRSVVVVPYVHDETTDMFQIGRSTEEPIDFVLMDIEAGSSIPTNHRPQQQPKQSTISRFACRIVSDREYPYTCRIYAAGFDTSMNIILGEKAPKWTTEQNGKKIIDGLTTNGVLIMQPQNGFSETSIPTQWKETSVCGNIYQLRESRSAQSPGIRIQEDNNVLVNGTLIDLCGATLLWRSSSHERCMPTPRHIDQLIHKLNLGRPQCPVGLTTLAFPRRSKATKETEKQPWVYLECGHVHGRIDWGYQGEEERICPLCRSVGKYVPLWVGGEPAFYVDIGPPTYCFVPCGHVCSQKTAMYWSQTALPHGTQAYNAACPFCATPLEGDLGYKKLIFQQPLD</sequence>
<dbReference type="FunCoup" id="H2YGS2">
    <property type="interactions" value="1"/>
</dbReference>
<name>H2YGS2_CIOSA</name>
<dbReference type="Pfam" id="PF04710">
    <property type="entry name" value="Pellino_FHA"/>
    <property type="match status" value="1"/>
</dbReference>
<evidence type="ECO:0000256" key="2">
    <source>
        <dbReference type="ARBA" id="ARBA00022553"/>
    </source>
</evidence>
<dbReference type="AlphaFoldDB" id="H2YGS2"/>
<dbReference type="InterPro" id="IPR006800">
    <property type="entry name" value="Pellino_fam"/>
</dbReference>
<feature type="domain" description="Pellino FHA" evidence="3">
    <location>
        <begin position="11"/>
        <end position="279"/>
    </location>
</feature>
<feature type="domain" description="Pellino RING" evidence="4">
    <location>
        <begin position="284"/>
        <end position="424"/>
    </location>
</feature>
<evidence type="ECO:0000313" key="6">
    <source>
        <dbReference type="Proteomes" id="UP000007875"/>
    </source>
</evidence>
<organism evidence="5 6">
    <name type="scientific">Ciona savignyi</name>
    <name type="common">Pacific transparent sea squirt</name>
    <dbReference type="NCBI Taxonomy" id="51511"/>
    <lineage>
        <taxon>Eukaryota</taxon>
        <taxon>Metazoa</taxon>
        <taxon>Chordata</taxon>
        <taxon>Tunicata</taxon>
        <taxon>Ascidiacea</taxon>
        <taxon>Phlebobranchia</taxon>
        <taxon>Cionidae</taxon>
        <taxon>Ciona</taxon>
    </lineage>
</organism>
<dbReference type="PANTHER" id="PTHR12098">
    <property type="entry name" value="E3 UBIQUITIN-PROTEIN LIGASE PELLINO-RELATED"/>
    <property type="match status" value="1"/>
</dbReference>
<dbReference type="eggNOG" id="KOG3842">
    <property type="taxonomic scope" value="Eukaryota"/>
</dbReference>
<dbReference type="Pfam" id="PF20723">
    <property type="entry name" value="Pellino_RING"/>
    <property type="match status" value="1"/>
</dbReference>